<dbReference type="AlphaFoldDB" id="A0A8H6M8A0"/>
<organism evidence="1 2">
    <name type="scientific">Ephemerocybe angulata</name>
    <dbReference type="NCBI Taxonomy" id="980116"/>
    <lineage>
        <taxon>Eukaryota</taxon>
        <taxon>Fungi</taxon>
        <taxon>Dikarya</taxon>
        <taxon>Basidiomycota</taxon>
        <taxon>Agaricomycotina</taxon>
        <taxon>Agaricomycetes</taxon>
        <taxon>Agaricomycetidae</taxon>
        <taxon>Agaricales</taxon>
        <taxon>Agaricineae</taxon>
        <taxon>Psathyrellaceae</taxon>
        <taxon>Ephemerocybe</taxon>
    </lineage>
</organism>
<gene>
    <name evidence="1" type="ORF">DFP72DRAFT_301301</name>
</gene>
<sequence>MPKPEASELTKSTTSINPSLPVALSDATMKCLEEGKQLRSSPFLKKIQRRLLELEIELQASRGEEPEGAVGAMPHTSHDLAHEVRILKEHCNCLSPIGRLPLEVLTKDLCTAHIKRNRRLDDDEEAPNNPIDPCLPRLESVRFAMSSPLWSDISYLTPRVMELAFSRSGTAPLEIVFIPGKHRFTDVHRKALSQTGRLLSVDIEARSKHALREYVSCFSRSAPILEELSLKSGTDLGRWTLPDGLLKGGTPSLKYLSLIRTGIPWSKIPVSSQLTHLTLNEWDMITLGGETEAVLAFLKQTPLLRYLSLSSSLPYDALCYEPSDSSLIVTLPALQEMRLHELSSTLMEFLPFLRIPATTKIKLAFADDSEAFGVIDVEAIGMVLGTLKRIQRGSGAAGSRMVTKFHFSGWFLDEDDDDFEGEEVLYASFWFGEDLDPGLELTIARDESVNVDGLLATFRKKLDFSSLHSFTLSNTWAPSSSKFAVSGGAWRIVFGSLPLLRTVELNRSWPTAFILATHPSSVAEKLGVGSGFPALTTIVWEEIDWCKVVEEGDDGELAGCPLQACGSGGFYGGSAGATG</sequence>
<protein>
    <submittedName>
        <fullName evidence="1">Uncharacterized protein</fullName>
    </submittedName>
</protein>
<evidence type="ECO:0000313" key="2">
    <source>
        <dbReference type="Proteomes" id="UP000521943"/>
    </source>
</evidence>
<dbReference type="EMBL" id="JACGCI010000028">
    <property type="protein sequence ID" value="KAF6755781.1"/>
    <property type="molecule type" value="Genomic_DNA"/>
</dbReference>
<dbReference type="Proteomes" id="UP000521943">
    <property type="component" value="Unassembled WGS sequence"/>
</dbReference>
<proteinExistence type="predicted"/>
<reference evidence="1 2" key="1">
    <citation type="submission" date="2020-07" db="EMBL/GenBank/DDBJ databases">
        <title>Comparative genomics of pyrophilous fungi reveals a link between fire events and developmental genes.</title>
        <authorList>
            <consortium name="DOE Joint Genome Institute"/>
            <person name="Steindorff A.S."/>
            <person name="Carver A."/>
            <person name="Calhoun S."/>
            <person name="Stillman K."/>
            <person name="Liu H."/>
            <person name="Lipzen A."/>
            <person name="Pangilinan J."/>
            <person name="Labutti K."/>
            <person name="Bruns T.D."/>
            <person name="Grigoriev I.V."/>
        </authorList>
    </citation>
    <scope>NUCLEOTIDE SEQUENCE [LARGE SCALE GENOMIC DNA]</scope>
    <source>
        <strain evidence="1 2">CBS 144469</strain>
    </source>
</reference>
<evidence type="ECO:0000313" key="1">
    <source>
        <dbReference type="EMBL" id="KAF6755781.1"/>
    </source>
</evidence>
<name>A0A8H6M8A0_9AGAR</name>
<accession>A0A8H6M8A0</accession>
<dbReference type="OrthoDB" id="3172239at2759"/>
<comment type="caution">
    <text evidence="1">The sequence shown here is derived from an EMBL/GenBank/DDBJ whole genome shotgun (WGS) entry which is preliminary data.</text>
</comment>
<keyword evidence="2" id="KW-1185">Reference proteome</keyword>